<gene>
    <name evidence="1" type="ORF">S06H3_15827</name>
</gene>
<evidence type="ECO:0000313" key="1">
    <source>
        <dbReference type="EMBL" id="GAI12905.1"/>
    </source>
</evidence>
<dbReference type="EMBL" id="BARV01007799">
    <property type="protein sequence ID" value="GAI12905.1"/>
    <property type="molecule type" value="Genomic_DNA"/>
</dbReference>
<accession>X1MDZ3</accession>
<sequence>MWDLDTIRFLNEQAYLSSLKMVNDGIGSTAAPPRPAPVFPLALLAAKLIIGPPSLSRLIDLLENSDSIAYFLELVREYLPEHENEIMSNVDDEDRISCFHRYFSNQYFPLQDTGTYYEDFTISDFIRQIPVELMGFSGDDYEEFNSFRDGFVLLLSIVESPYDSAERVPILERVKELV</sequence>
<protein>
    <submittedName>
        <fullName evidence="1">Uncharacterized protein</fullName>
    </submittedName>
</protein>
<organism evidence="1">
    <name type="scientific">marine sediment metagenome</name>
    <dbReference type="NCBI Taxonomy" id="412755"/>
    <lineage>
        <taxon>unclassified sequences</taxon>
        <taxon>metagenomes</taxon>
        <taxon>ecological metagenomes</taxon>
    </lineage>
</organism>
<proteinExistence type="predicted"/>
<comment type="caution">
    <text evidence="1">The sequence shown here is derived from an EMBL/GenBank/DDBJ whole genome shotgun (WGS) entry which is preliminary data.</text>
</comment>
<dbReference type="AlphaFoldDB" id="X1MDZ3"/>
<feature type="non-terminal residue" evidence="1">
    <location>
        <position position="178"/>
    </location>
</feature>
<name>X1MDZ3_9ZZZZ</name>
<reference evidence="1" key="1">
    <citation type="journal article" date="2014" name="Front. Microbiol.">
        <title>High frequency of phylogenetically diverse reductive dehalogenase-homologous genes in deep subseafloor sedimentary metagenomes.</title>
        <authorList>
            <person name="Kawai M."/>
            <person name="Futagami T."/>
            <person name="Toyoda A."/>
            <person name="Takaki Y."/>
            <person name="Nishi S."/>
            <person name="Hori S."/>
            <person name="Arai W."/>
            <person name="Tsubouchi T."/>
            <person name="Morono Y."/>
            <person name="Uchiyama I."/>
            <person name="Ito T."/>
            <person name="Fujiyama A."/>
            <person name="Inagaki F."/>
            <person name="Takami H."/>
        </authorList>
    </citation>
    <scope>NUCLEOTIDE SEQUENCE</scope>
    <source>
        <strain evidence="1">Expedition CK06-06</strain>
    </source>
</reference>